<feature type="binding site" evidence="10">
    <location>
        <begin position="93"/>
        <end position="97"/>
    </location>
    <ligand>
        <name>NAD(+)</name>
        <dbReference type="ChEBI" id="CHEBI:57540"/>
    </ligand>
</feature>
<dbReference type="PIRSF" id="PIRSF000112">
    <property type="entry name" value="Glycerol_dehydrogenase"/>
    <property type="match status" value="1"/>
</dbReference>
<keyword evidence="8" id="KW-0862">Zinc</keyword>
<dbReference type="PANTHER" id="PTHR43616:SF5">
    <property type="entry name" value="GLYCEROL DEHYDROGENASE 1"/>
    <property type="match status" value="1"/>
</dbReference>
<feature type="binding site" evidence="8">
    <location>
        <position position="270"/>
    </location>
    <ligand>
        <name>glycerol</name>
        <dbReference type="ChEBI" id="CHEBI:17754"/>
    </ligand>
</feature>
<dbReference type="EMBL" id="FNYK01000018">
    <property type="protein sequence ID" value="SEI70383.1"/>
    <property type="molecule type" value="Genomic_DNA"/>
</dbReference>
<gene>
    <name evidence="12" type="ORF">SAMN04487834_10184</name>
</gene>
<evidence type="ECO:0000256" key="9">
    <source>
        <dbReference type="PIRSR" id="PIRSR000112-2"/>
    </source>
</evidence>
<dbReference type="RefSeq" id="WP_033161913.1">
    <property type="nucleotide sequence ID" value="NZ_FNYK01000018.1"/>
</dbReference>
<keyword evidence="2" id="KW-0560">Oxidoreductase</keyword>
<evidence type="ECO:0000256" key="5">
    <source>
        <dbReference type="ARBA" id="ARBA00039147"/>
    </source>
</evidence>
<feature type="binding site" evidence="9">
    <location>
        <position position="120"/>
    </location>
    <ligand>
        <name>glycerol</name>
        <dbReference type="ChEBI" id="CHEBI:17754"/>
    </ligand>
</feature>
<name>A0A1H6SRA0_9FIRM</name>
<comment type="pathway">
    <text evidence="4">Polyol metabolism; glycerol fermentation; glycerone phosphate from glycerol (oxidative route): step 1/2.</text>
</comment>
<dbReference type="Pfam" id="PF00465">
    <property type="entry name" value="Fe-ADH"/>
    <property type="match status" value="1"/>
</dbReference>
<dbReference type="CDD" id="cd08170">
    <property type="entry name" value="GlyDH"/>
    <property type="match status" value="1"/>
</dbReference>
<proteinExistence type="predicted"/>
<keyword evidence="1 8" id="KW-0479">Metal-binding</keyword>
<comment type="catalytic activity">
    <reaction evidence="7">
        <text>glycerol + NAD(+) = dihydroxyacetone + NADH + H(+)</text>
        <dbReference type="Rhea" id="RHEA:13769"/>
        <dbReference type="ChEBI" id="CHEBI:15378"/>
        <dbReference type="ChEBI" id="CHEBI:16016"/>
        <dbReference type="ChEBI" id="CHEBI:17754"/>
        <dbReference type="ChEBI" id="CHEBI:57540"/>
        <dbReference type="ChEBI" id="CHEBI:57945"/>
        <dbReference type="EC" id="1.1.1.6"/>
    </reaction>
</comment>
<evidence type="ECO:0000256" key="2">
    <source>
        <dbReference type="ARBA" id="ARBA00023002"/>
    </source>
</evidence>
<dbReference type="Gene3D" id="3.40.50.1970">
    <property type="match status" value="1"/>
</dbReference>
<feature type="binding site" evidence="10">
    <location>
        <position position="126"/>
    </location>
    <ligand>
        <name>NAD(+)</name>
        <dbReference type="ChEBI" id="CHEBI:57540"/>
    </ligand>
</feature>
<evidence type="ECO:0000256" key="10">
    <source>
        <dbReference type="PIRSR" id="PIRSR000112-3"/>
    </source>
</evidence>
<evidence type="ECO:0000256" key="4">
    <source>
        <dbReference type="ARBA" id="ARBA00037918"/>
    </source>
</evidence>
<dbReference type="EC" id="1.1.1.6" evidence="5"/>
<dbReference type="STRING" id="322505.SAMN04487836_10480"/>
<feature type="binding site" evidence="10">
    <location>
        <begin position="115"/>
        <end position="118"/>
    </location>
    <ligand>
        <name>NAD(+)</name>
        <dbReference type="ChEBI" id="CHEBI:57540"/>
    </ligand>
</feature>
<dbReference type="eggNOG" id="COG0371">
    <property type="taxonomic scope" value="Bacteria"/>
</dbReference>
<evidence type="ECO:0000256" key="6">
    <source>
        <dbReference type="ARBA" id="ARBA00040132"/>
    </source>
</evidence>
<dbReference type="GO" id="GO:0046872">
    <property type="term" value="F:metal ion binding"/>
    <property type="evidence" value="ECO:0007669"/>
    <property type="project" value="UniProtKB-KW"/>
</dbReference>
<dbReference type="GO" id="GO:0008888">
    <property type="term" value="F:glycerol dehydrogenase (NAD+) activity"/>
    <property type="evidence" value="ECO:0007669"/>
    <property type="project" value="UniProtKB-EC"/>
</dbReference>
<dbReference type="PANTHER" id="PTHR43616">
    <property type="entry name" value="GLYCEROL DEHYDROGENASE"/>
    <property type="match status" value="1"/>
</dbReference>
<evidence type="ECO:0000313" key="13">
    <source>
        <dbReference type="Proteomes" id="UP000183028"/>
    </source>
</evidence>
<dbReference type="InterPro" id="IPR001670">
    <property type="entry name" value="ADH_Fe/GldA"/>
</dbReference>
<evidence type="ECO:0000259" key="11">
    <source>
        <dbReference type="Pfam" id="PF00465"/>
    </source>
</evidence>
<reference evidence="13" key="1">
    <citation type="submission" date="2016-10" db="EMBL/GenBank/DDBJ databases">
        <authorList>
            <person name="Varghese N."/>
        </authorList>
    </citation>
    <scope>NUCLEOTIDE SEQUENCE [LARGE SCALE GENOMIC DNA]</scope>
    <source>
        <strain evidence="13">DSM 20406</strain>
    </source>
</reference>
<dbReference type="InterPro" id="IPR016205">
    <property type="entry name" value="Glycerol_DH"/>
</dbReference>
<protein>
    <recommendedName>
        <fullName evidence="6">Glycerol dehydrogenase</fullName>
        <ecNumber evidence="5">1.1.1.6</ecNumber>
    </recommendedName>
</protein>
<feature type="binding site" evidence="8">
    <location>
        <position position="170"/>
    </location>
    <ligand>
        <name>glycerol</name>
        <dbReference type="ChEBI" id="CHEBI:17754"/>
    </ligand>
</feature>
<feature type="binding site" evidence="10">
    <location>
        <position position="130"/>
    </location>
    <ligand>
        <name>NAD(+)</name>
        <dbReference type="ChEBI" id="CHEBI:57540"/>
    </ligand>
</feature>
<dbReference type="Gene3D" id="1.20.1090.10">
    <property type="entry name" value="Dehydroquinate synthase-like - alpha domain"/>
    <property type="match status" value="1"/>
</dbReference>
<evidence type="ECO:0000256" key="3">
    <source>
        <dbReference type="ARBA" id="ARBA00023027"/>
    </source>
</evidence>
<keyword evidence="13" id="KW-1185">Reference proteome</keyword>
<dbReference type="NCBIfam" id="NF006941">
    <property type="entry name" value="PRK09423.1"/>
    <property type="match status" value="1"/>
</dbReference>
<keyword evidence="3 10" id="KW-0520">NAD</keyword>
<dbReference type="OrthoDB" id="5198708at2"/>
<comment type="cofactor">
    <cofactor evidence="8">
        <name>Zn(2+)</name>
        <dbReference type="ChEBI" id="CHEBI:29105"/>
    </cofactor>
    <text evidence="8">Binds 1 zinc ion per subunit.</text>
</comment>
<dbReference type="GeneID" id="54119321"/>
<feature type="binding site" evidence="8">
    <location>
        <position position="253"/>
    </location>
    <ligand>
        <name>glycerol</name>
        <dbReference type="ChEBI" id="CHEBI:17754"/>
    </ligand>
</feature>
<dbReference type="SUPFAM" id="SSF56796">
    <property type="entry name" value="Dehydroquinate synthase-like"/>
    <property type="match status" value="1"/>
</dbReference>
<dbReference type="AlphaFoldDB" id="A0A1H6SRA0"/>
<organism evidence="12 13">
    <name type="scientific">Sharpea azabuensis</name>
    <dbReference type="NCBI Taxonomy" id="322505"/>
    <lineage>
        <taxon>Bacteria</taxon>
        <taxon>Bacillati</taxon>
        <taxon>Bacillota</taxon>
        <taxon>Erysipelotrichia</taxon>
        <taxon>Erysipelotrichales</taxon>
        <taxon>Coprobacillaceae</taxon>
        <taxon>Sharpea</taxon>
    </lineage>
</organism>
<evidence type="ECO:0000256" key="8">
    <source>
        <dbReference type="PIRSR" id="PIRSR000112-1"/>
    </source>
</evidence>
<dbReference type="Proteomes" id="UP000183028">
    <property type="component" value="Unassembled WGS sequence"/>
</dbReference>
<evidence type="ECO:0000313" key="12">
    <source>
        <dbReference type="EMBL" id="SEI70383.1"/>
    </source>
</evidence>
<sequence>MTKIICAPGSYIQGAGEIKKLASYYQELGTKGAYLMIGHHAYVHDLDDIESSFKDANVPFTSELFGGECSREEVEKHQKQLGECDVVIGIGGGKTLDAAKAVAFYAHMPVIIVPTTASTDAPCSRLSVLYKPNGEFDAYLPLRANPDMVLMDTDIIAHAPVRFLMAGVGDALATYYEAAACVKSDALTMPGGHVTKAAFALATLCRDTLFEDALKAKAAVENKVTTKALENIVEANTYLSGLGFESSGLAAAHAIHDGLTVIPETHKYLHGEKVAFGTITQLVLENRSLEEITKVIKFCKACNLPTSFKDLDMENVSDELLLKAATEACSPNDTMANMPFVVTPEDVVAAMKTANTLSATISK</sequence>
<accession>A0A1H6SRA0</accession>
<evidence type="ECO:0000256" key="7">
    <source>
        <dbReference type="ARBA" id="ARBA00049006"/>
    </source>
</evidence>
<feature type="domain" description="Alcohol dehydrogenase iron-type/glycerol dehydrogenase GldA" evidence="11">
    <location>
        <begin position="8"/>
        <end position="153"/>
    </location>
</feature>
<evidence type="ECO:0000256" key="1">
    <source>
        <dbReference type="ARBA" id="ARBA00022723"/>
    </source>
</evidence>
<feature type="binding site" evidence="10">
    <location>
        <position position="124"/>
    </location>
    <ligand>
        <name>NAD(+)</name>
        <dbReference type="ChEBI" id="CHEBI:57540"/>
    </ligand>
</feature>